<feature type="transmembrane region" description="Helical" evidence="1">
    <location>
        <begin position="158"/>
        <end position="181"/>
    </location>
</feature>
<feature type="transmembrane region" description="Helical" evidence="1">
    <location>
        <begin position="242"/>
        <end position="257"/>
    </location>
</feature>
<proteinExistence type="predicted"/>
<accession>A0A4V1N1S6</accession>
<organism evidence="3 4">
    <name type="scientific">Flavobacterium amnicola</name>
    <dbReference type="NCBI Taxonomy" id="2506422"/>
    <lineage>
        <taxon>Bacteria</taxon>
        <taxon>Pseudomonadati</taxon>
        <taxon>Bacteroidota</taxon>
        <taxon>Flavobacteriia</taxon>
        <taxon>Flavobacteriales</taxon>
        <taxon>Flavobacteriaceae</taxon>
        <taxon>Flavobacterium</taxon>
    </lineage>
</organism>
<evidence type="ECO:0000259" key="2">
    <source>
        <dbReference type="Pfam" id="PF01757"/>
    </source>
</evidence>
<feature type="transmembrane region" description="Helical" evidence="1">
    <location>
        <begin position="190"/>
        <end position="207"/>
    </location>
</feature>
<feature type="transmembrane region" description="Helical" evidence="1">
    <location>
        <begin position="21"/>
        <end position="38"/>
    </location>
</feature>
<dbReference type="AlphaFoldDB" id="A0A4V1N1S6"/>
<gene>
    <name evidence="3" type="ORF">EQG63_09890</name>
</gene>
<evidence type="ECO:0000256" key="1">
    <source>
        <dbReference type="SAM" id="Phobius"/>
    </source>
</evidence>
<dbReference type="Pfam" id="PF01757">
    <property type="entry name" value="Acyl_transf_3"/>
    <property type="match status" value="1"/>
</dbReference>
<dbReference type="GO" id="GO:0016020">
    <property type="term" value="C:membrane"/>
    <property type="evidence" value="ECO:0007669"/>
    <property type="project" value="TreeGrafter"/>
</dbReference>
<keyword evidence="3" id="KW-0808">Transferase</keyword>
<dbReference type="PANTHER" id="PTHR23028:SF53">
    <property type="entry name" value="ACYL_TRANSF_3 DOMAIN-CONTAINING PROTEIN"/>
    <property type="match status" value="1"/>
</dbReference>
<dbReference type="GO" id="GO:0016747">
    <property type="term" value="F:acyltransferase activity, transferring groups other than amino-acyl groups"/>
    <property type="evidence" value="ECO:0007669"/>
    <property type="project" value="InterPro"/>
</dbReference>
<protein>
    <submittedName>
        <fullName evidence="3">Acyltransferase</fullName>
    </submittedName>
</protein>
<keyword evidence="1" id="KW-0472">Membrane</keyword>
<dbReference type="Proteomes" id="UP000290283">
    <property type="component" value="Unassembled WGS sequence"/>
</dbReference>
<feature type="transmembrane region" description="Helical" evidence="1">
    <location>
        <begin position="299"/>
        <end position="318"/>
    </location>
</feature>
<dbReference type="InterPro" id="IPR002656">
    <property type="entry name" value="Acyl_transf_3_dom"/>
</dbReference>
<keyword evidence="4" id="KW-1185">Reference proteome</keyword>
<dbReference type="OrthoDB" id="290051at2"/>
<evidence type="ECO:0000313" key="4">
    <source>
        <dbReference type="Proteomes" id="UP000290283"/>
    </source>
</evidence>
<feature type="transmembrane region" description="Helical" evidence="1">
    <location>
        <begin position="108"/>
        <end position="128"/>
    </location>
</feature>
<feature type="domain" description="Acyltransferase 3" evidence="2">
    <location>
        <begin position="16"/>
        <end position="352"/>
    </location>
</feature>
<feature type="transmembrane region" description="Helical" evidence="1">
    <location>
        <begin position="269"/>
        <end position="287"/>
    </location>
</feature>
<name>A0A4V1N1S6_9FLAO</name>
<feature type="transmembrane region" description="Helical" evidence="1">
    <location>
        <begin position="213"/>
        <end position="230"/>
    </location>
</feature>
<dbReference type="EMBL" id="SBKO01000004">
    <property type="protein sequence ID" value="RXR17785.1"/>
    <property type="molecule type" value="Genomic_DNA"/>
</dbReference>
<keyword evidence="3" id="KW-0012">Acyltransferase</keyword>
<evidence type="ECO:0000313" key="3">
    <source>
        <dbReference type="EMBL" id="RXR17785.1"/>
    </source>
</evidence>
<feature type="transmembrane region" description="Helical" evidence="1">
    <location>
        <begin position="65"/>
        <end position="87"/>
    </location>
</feature>
<keyword evidence="1" id="KW-0812">Transmembrane</keyword>
<feature type="transmembrane region" description="Helical" evidence="1">
    <location>
        <begin position="338"/>
        <end position="360"/>
    </location>
</feature>
<dbReference type="GO" id="GO:0000271">
    <property type="term" value="P:polysaccharide biosynthetic process"/>
    <property type="evidence" value="ECO:0007669"/>
    <property type="project" value="TreeGrafter"/>
</dbReference>
<comment type="caution">
    <text evidence="3">The sequence shown here is derived from an EMBL/GenBank/DDBJ whole genome shotgun (WGS) entry which is preliminary data.</text>
</comment>
<sequence length="380" mass="44466">MRISFKRITSSGSFIPEIDGLRFIAIISVVLYHLNGFLNEKYLDAIQQNTTFYSFLKNLLSHGHLGVPLFFVISGYILGLPFAKFHIANSKPINLKNYFARRLSRLEPPYILVMTLLFFAACFVVHKYSFQEGFMSYLASITYTHNFFYPGMLPKLNAVTWSLEVEIQFYILAPLMGYLFFVKPVKTRRLLLTLLTLLFLIVNHTITFKYISVMNYMQYFLIGFILADLNVSKTELFSKTKWDYLIGLCCFAIIWIFDESDFNSNQLKFVWEGIQLISIFFLYYYVLFHKIFKFLTLNVITNIGGMCYTIYLLHYPIISMFGNPLVKFSFSNNAFVNVSIYSILLLILIIMLSSLFFLLVERPCMDKDWVKKCKKKILFS</sequence>
<dbReference type="InterPro" id="IPR050879">
    <property type="entry name" value="Acyltransferase_3"/>
</dbReference>
<reference evidence="4" key="1">
    <citation type="submission" date="2019-01" db="EMBL/GenBank/DDBJ databases">
        <title>Cytophagaceae bacterium strain CAR-16.</title>
        <authorList>
            <person name="Chen W.-M."/>
        </authorList>
    </citation>
    <scope>NUCLEOTIDE SEQUENCE [LARGE SCALE GENOMIC DNA]</scope>
    <source>
        <strain evidence="4">LLJ-11</strain>
    </source>
</reference>
<keyword evidence="1" id="KW-1133">Transmembrane helix</keyword>
<dbReference type="PANTHER" id="PTHR23028">
    <property type="entry name" value="ACETYLTRANSFERASE"/>
    <property type="match status" value="1"/>
</dbReference>
<dbReference type="RefSeq" id="WP_129436213.1">
    <property type="nucleotide sequence ID" value="NZ_SBKO01000004.1"/>
</dbReference>